<protein>
    <submittedName>
        <fullName evidence="1">Uncharacterized protein</fullName>
    </submittedName>
</protein>
<dbReference type="AlphaFoldDB" id="K8Y7K2"/>
<gene>
    <name evidence="1" type="ORF">LSS_16021</name>
</gene>
<organism evidence="1 2">
    <name type="scientific">Leptospira santarosai serovar Shermani str. LT 821</name>
    <dbReference type="NCBI Taxonomy" id="758847"/>
    <lineage>
        <taxon>Bacteria</taxon>
        <taxon>Pseudomonadati</taxon>
        <taxon>Spirochaetota</taxon>
        <taxon>Spirochaetia</taxon>
        <taxon>Leptospirales</taxon>
        <taxon>Leptospiraceae</taxon>
        <taxon>Leptospira</taxon>
    </lineage>
</organism>
<sequence length="39" mass="4433">MFAKNLRKSSHIGQSLVQTPIGSFLKKGKLSQKYLRTIQ</sequence>
<reference evidence="1 2" key="1">
    <citation type="journal article" date="2012" name="Gene">
        <title>Sequence of Leptospira santarosai serovar Shermani genome and prediction of virulence-associated genes.</title>
        <authorList>
            <person name="Chou L.F."/>
            <person name="Chen Y.T."/>
            <person name="Lu C.W."/>
            <person name="Ko Y.C."/>
            <person name="Tang C.Y."/>
            <person name="Pan M.J."/>
            <person name="Tian Y.C."/>
            <person name="Chiu C.H."/>
            <person name="Hung C.C."/>
            <person name="Yang C.W."/>
        </authorList>
    </citation>
    <scope>NUCLEOTIDE SEQUENCE [LARGE SCALE GENOMIC DNA]</scope>
    <source>
        <strain evidence="1">LT 821</strain>
    </source>
</reference>
<dbReference type="PATRIC" id="fig|758847.3.peg.3350"/>
<evidence type="ECO:0000313" key="2">
    <source>
        <dbReference type="Proteomes" id="UP000035800"/>
    </source>
</evidence>
<dbReference type="Proteomes" id="UP000035800">
    <property type="component" value="Chromosome I"/>
</dbReference>
<reference evidence="1 2" key="2">
    <citation type="journal article" date="2014" name="Emerg. Microbes Infect.">
        <title>Potential impact on kidney infection: a whole-genome analysis of Leptospira santarosai serovar Shermani.</title>
        <authorList>
            <person name="Chou L.F."/>
            <person name="Chen T.W."/>
            <person name="Ko Y.C."/>
            <person name="Pan M.J."/>
            <person name="Tian Y.C."/>
            <person name="Chiu C.H."/>
            <person name="Tang P."/>
            <person name="Hung C.C."/>
            <person name="Yang C.W."/>
        </authorList>
    </citation>
    <scope>NUCLEOTIDE SEQUENCE</scope>
    <source>
        <strain evidence="1 2">LT 821</strain>
    </source>
</reference>
<proteinExistence type="predicted"/>
<evidence type="ECO:0000313" key="1">
    <source>
        <dbReference type="EMBL" id="EKT85745.1"/>
    </source>
</evidence>
<dbReference type="EMBL" id="CP006694">
    <property type="protein sequence ID" value="EKT85745.1"/>
    <property type="molecule type" value="Genomic_DNA"/>
</dbReference>
<name>K8Y7K2_9LEPT</name>
<accession>K8Y7K2</accession>
<dbReference type="KEGG" id="lst:LSS_16021"/>